<name>A7EDW7_SCLS1</name>
<keyword evidence="2" id="KW-1185">Reference proteome</keyword>
<dbReference type="Proteomes" id="UP000001312">
    <property type="component" value="Unassembled WGS sequence"/>
</dbReference>
<accession>A7EDW7</accession>
<gene>
    <name evidence="1" type="ORF">SS1G_03507</name>
</gene>
<dbReference type="GeneID" id="5491721"/>
<reference evidence="2" key="1">
    <citation type="journal article" date="2011" name="PLoS Genet.">
        <title>Genomic analysis of the necrotrophic fungal pathogens Sclerotinia sclerotiorum and Botrytis cinerea.</title>
        <authorList>
            <person name="Amselem J."/>
            <person name="Cuomo C.A."/>
            <person name="van Kan J.A."/>
            <person name="Viaud M."/>
            <person name="Benito E.P."/>
            <person name="Couloux A."/>
            <person name="Coutinho P.M."/>
            <person name="de Vries R.P."/>
            <person name="Dyer P.S."/>
            <person name="Fillinger S."/>
            <person name="Fournier E."/>
            <person name="Gout L."/>
            <person name="Hahn M."/>
            <person name="Kohn L."/>
            <person name="Lapalu N."/>
            <person name="Plummer K.M."/>
            <person name="Pradier J.M."/>
            <person name="Quevillon E."/>
            <person name="Sharon A."/>
            <person name="Simon A."/>
            <person name="ten Have A."/>
            <person name="Tudzynski B."/>
            <person name="Tudzynski P."/>
            <person name="Wincker P."/>
            <person name="Andrew M."/>
            <person name="Anthouard V."/>
            <person name="Beever R.E."/>
            <person name="Beffa R."/>
            <person name="Benoit I."/>
            <person name="Bouzid O."/>
            <person name="Brault B."/>
            <person name="Chen Z."/>
            <person name="Choquer M."/>
            <person name="Collemare J."/>
            <person name="Cotton P."/>
            <person name="Danchin E.G."/>
            <person name="Da Silva C."/>
            <person name="Gautier A."/>
            <person name="Giraud C."/>
            <person name="Giraud T."/>
            <person name="Gonzalez C."/>
            <person name="Grossetete S."/>
            <person name="Guldener U."/>
            <person name="Henrissat B."/>
            <person name="Howlett B.J."/>
            <person name="Kodira C."/>
            <person name="Kretschmer M."/>
            <person name="Lappartient A."/>
            <person name="Leroch M."/>
            <person name="Levis C."/>
            <person name="Mauceli E."/>
            <person name="Neuveglise C."/>
            <person name="Oeser B."/>
            <person name="Pearson M."/>
            <person name="Poulain J."/>
            <person name="Poussereau N."/>
            <person name="Quesneville H."/>
            <person name="Rascle C."/>
            <person name="Schumacher J."/>
            <person name="Segurens B."/>
            <person name="Sexton A."/>
            <person name="Silva E."/>
            <person name="Sirven C."/>
            <person name="Soanes D.M."/>
            <person name="Talbot N.J."/>
            <person name="Templeton M."/>
            <person name="Yandava C."/>
            <person name="Yarden O."/>
            <person name="Zeng Q."/>
            <person name="Rollins J.A."/>
            <person name="Lebrun M.H."/>
            <person name="Dickman M."/>
        </authorList>
    </citation>
    <scope>NUCLEOTIDE SEQUENCE [LARGE SCALE GENOMIC DNA]</scope>
    <source>
        <strain evidence="2">ATCC 18683 / 1980 / Ss-1</strain>
    </source>
</reference>
<protein>
    <submittedName>
        <fullName evidence="1">Uncharacterized protein</fullName>
    </submittedName>
</protein>
<dbReference type="EMBL" id="CH476624">
    <property type="protein sequence ID" value="EDO01033.1"/>
    <property type="molecule type" value="Genomic_DNA"/>
</dbReference>
<dbReference type="RefSeq" id="XP_001595418.1">
    <property type="nucleotide sequence ID" value="XM_001595368.1"/>
</dbReference>
<evidence type="ECO:0000313" key="1">
    <source>
        <dbReference type="EMBL" id="EDO01033.1"/>
    </source>
</evidence>
<sequence>MAVSVKTSLLHFGSVLNHLSAEYNRIQPVAVTAIAPRNIMSNPNERHLASGNIVKCRSDRTFITFNLMA</sequence>
<dbReference type="InParanoid" id="A7EDW7"/>
<proteinExistence type="predicted"/>
<organism evidence="1 2">
    <name type="scientific">Sclerotinia sclerotiorum (strain ATCC 18683 / 1980 / Ss-1)</name>
    <name type="common">White mold</name>
    <name type="synonym">Whetzelinia sclerotiorum</name>
    <dbReference type="NCBI Taxonomy" id="665079"/>
    <lineage>
        <taxon>Eukaryota</taxon>
        <taxon>Fungi</taxon>
        <taxon>Dikarya</taxon>
        <taxon>Ascomycota</taxon>
        <taxon>Pezizomycotina</taxon>
        <taxon>Leotiomycetes</taxon>
        <taxon>Helotiales</taxon>
        <taxon>Sclerotiniaceae</taxon>
        <taxon>Sclerotinia</taxon>
    </lineage>
</organism>
<dbReference type="AlphaFoldDB" id="A7EDW7"/>
<evidence type="ECO:0000313" key="2">
    <source>
        <dbReference type="Proteomes" id="UP000001312"/>
    </source>
</evidence>
<dbReference type="HOGENOM" id="CLU_2777450_0_0_1"/>
<dbReference type="KEGG" id="ssl:SS1G_03507"/>